<keyword evidence="4 5" id="KW-0238">DNA-binding</keyword>
<dbReference type="InterPro" id="IPR036219">
    <property type="entry name" value="eEF-1beta-like_sf"/>
</dbReference>
<keyword evidence="3" id="KW-0648">Protein biosynthesis</keyword>
<dbReference type="Pfam" id="PF00736">
    <property type="entry name" value="EF1_GNE"/>
    <property type="match status" value="1"/>
</dbReference>
<evidence type="ECO:0000313" key="9">
    <source>
        <dbReference type="Proteomes" id="UP000028990"/>
    </source>
</evidence>
<evidence type="ECO:0000313" key="8">
    <source>
        <dbReference type="EMBL" id="KFO23933.1"/>
    </source>
</evidence>
<dbReference type="Gene3D" id="3.30.70.60">
    <property type="match status" value="1"/>
</dbReference>
<comment type="similarity">
    <text evidence="1">Belongs to the EF-1-beta/EF-1-delta family.</text>
</comment>
<dbReference type="SUPFAM" id="SSF46689">
    <property type="entry name" value="Homeodomain-like"/>
    <property type="match status" value="1"/>
</dbReference>
<dbReference type="InterPro" id="IPR036282">
    <property type="entry name" value="Glutathione-S-Trfase_C_sf"/>
</dbReference>
<dbReference type="InterPro" id="IPR001356">
    <property type="entry name" value="HD"/>
</dbReference>
<dbReference type="InterPro" id="IPR014038">
    <property type="entry name" value="EF1B_bsu/dsu_GNE"/>
</dbReference>
<dbReference type="FunFam" id="3.30.70.60:FF:000001">
    <property type="entry name" value="Elongation factor 1-beta 1 like"/>
    <property type="match status" value="1"/>
</dbReference>
<feature type="compositionally biased region" description="Basic and acidic residues" evidence="6">
    <location>
        <begin position="56"/>
        <end position="67"/>
    </location>
</feature>
<feature type="DNA-binding region" description="Homeobox" evidence="4">
    <location>
        <begin position="135"/>
        <end position="182"/>
    </location>
</feature>
<evidence type="ECO:0000256" key="6">
    <source>
        <dbReference type="SAM" id="MobiDB-lite"/>
    </source>
</evidence>
<keyword evidence="2" id="KW-0251">Elongation factor</keyword>
<dbReference type="PANTHER" id="PTHR46271">
    <property type="entry name" value="HOMEOBOX PROTEIN, PUTATIVE-RELATED"/>
    <property type="match status" value="1"/>
</dbReference>
<dbReference type="InterPro" id="IPR043562">
    <property type="entry name" value="RAX/RAX2"/>
</dbReference>
<reference evidence="8 9" key="1">
    <citation type="submission" date="2013-11" db="EMBL/GenBank/DDBJ databases">
        <title>The Damaraland mole rat (Fukomys damarensis) genome and evolution of African mole rats.</title>
        <authorList>
            <person name="Gladyshev V.N."/>
            <person name="Fang X."/>
        </authorList>
    </citation>
    <scope>NUCLEOTIDE SEQUENCE [LARGE SCALE GENOMIC DNA]</scope>
    <source>
        <tissue evidence="8">Liver</tissue>
    </source>
</reference>
<keyword evidence="4 5" id="KW-0371">Homeobox</keyword>
<evidence type="ECO:0000256" key="2">
    <source>
        <dbReference type="ARBA" id="ARBA00022768"/>
    </source>
</evidence>
<dbReference type="GO" id="GO:0003746">
    <property type="term" value="F:translation elongation factor activity"/>
    <property type="evidence" value="ECO:0007669"/>
    <property type="project" value="UniProtKB-KW"/>
</dbReference>
<accession>A0A091D0A4</accession>
<keyword evidence="4 5" id="KW-0539">Nucleus</keyword>
<proteinExistence type="inferred from homology"/>
<dbReference type="SUPFAM" id="SSF54984">
    <property type="entry name" value="eEF-1beta-like"/>
    <property type="match status" value="1"/>
</dbReference>
<dbReference type="STRING" id="885580.ENSFDAP00000010084"/>
<feature type="domain" description="Homeobox" evidence="7">
    <location>
        <begin position="133"/>
        <end position="181"/>
    </location>
</feature>
<evidence type="ECO:0000256" key="1">
    <source>
        <dbReference type="ARBA" id="ARBA00007411"/>
    </source>
</evidence>
<dbReference type="eggNOG" id="KOG0490">
    <property type="taxonomic scope" value="Eukaryota"/>
</dbReference>
<dbReference type="CDD" id="cd00292">
    <property type="entry name" value="EF1B"/>
    <property type="match status" value="1"/>
</dbReference>
<feature type="region of interest" description="Disordered" evidence="6">
    <location>
        <begin position="1"/>
        <end position="28"/>
    </location>
</feature>
<dbReference type="EMBL" id="KN123699">
    <property type="protein sequence ID" value="KFO23933.1"/>
    <property type="molecule type" value="Genomic_DNA"/>
</dbReference>
<dbReference type="PANTHER" id="PTHR46271:SF3">
    <property type="entry name" value="RETINAL HOMEOBOX PROTEIN RX"/>
    <property type="match status" value="1"/>
</dbReference>
<dbReference type="Proteomes" id="UP000028990">
    <property type="component" value="Unassembled WGS sequence"/>
</dbReference>
<dbReference type="SUPFAM" id="SSF47616">
    <property type="entry name" value="GST C-terminal domain-like"/>
    <property type="match status" value="1"/>
</dbReference>
<evidence type="ECO:0000256" key="5">
    <source>
        <dbReference type="RuleBase" id="RU000682"/>
    </source>
</evidence>
<gene>
    <name evidence="8" type="ORF">H920_14670</name>
</gene>
<dbReference type="GO" id="GO:0045944">
    <property type="term" value="P:positive regulation of transcription by RNA polymerase II"/>
    <property type="evidence" value="ECO:0007669"/>
    <property type="project" value="InterPro"/>
</dbReference>
<dbReference type="Pfam" id="PF00046">
    <property type="entry name" value="Homeodomain"/>
    <property type="match status" value="1"/>
</dbReference>
<keyword evidence="9" id="KW-1185">Reference proteome</keyword>
<dbReference type="PROSITE" id="PS50071">
    <property type="entry name" value="HOMEOBOX_2"/>
    <property type="match status" value="1"/>
</dbReference>
<name>A0A091D0A4_FUKDA</name>
<sequence length="375" mass="40646">MHLPGCAPATAEGSFSLPGHLLRSPTGSTSRLHSIEAILGFTKDDGILGTFPAAERGSKAKERERKLSAQPACPKASGGGEEPSPPPAPAPVPEYEASRPYCPKEPGEAHPSSGIPGPAAGDAKPSEDQQPKKKHRRNRTTFTTYQLHELERAFEKSHYPDVYSREELAGKVNLPEVRVQVPQTAETTGFGDLKSPAGLQVLNNFLADESYREGHTSSQADVAALEAVSCPPPANVCHALHWYNHIKSYKKEKASLPGVKKALGRYGPTSVEDTTRSGAAENKDDADDDILISLGLLMRRKANKQKRLREEQLAQIHLRKPKTCTCCVTNSSILLVVKPWDDETDTVKLEEVERGIQADGLVWGPSKLVPVGYGI</sequence>
<evidence type="ECO:0000256" key="3">
    <source>
        <dbReference type="ARBA" id="ARBA00022917"/>
    </source>
</evidence>
<organism evidence="8 9">
    <name type="scientific">Fukomys damarensis</name>
    <name type="common">Damaraland mole rat</name>
    <name type="synonym">Cryptomys damarensis</name>
    <dbReference type="NCBI Taxonomy" id="885580"/>
    <lineage>
        <taxon>Eukaryota</taxon>
        <taxon>Metazoa</taxon>
        <taxon>Chordata</taxon>
        <taxon>Craniata</taxon>
        <taxon>Vertebrata</taxon>
        <taxon>Euteleostomi</taxon>
        <taxon>Mammalia</taxon>
        <taxon>Eutheria</taxon>
        <taxon>Euarchontoglires</taxon>
        <taxon>Glires</taxon>
        <taxon>Rodentia</taxon>
        <taxon>Hystricomorpha</taxon>
        <taxon>Bathyergidae</taxon>
        <taxon>Fukomys</taxon>
    </lineage>
</organism>
<dbReference type="GO" id="GO:0000981">
    <property type="term" value="F:DNA-binding transcription factor activity, RNA polymerase II-specific"/>
    <property type="evidence" value="ECO:0007669"/>
    <property type="project" value="InterPro"/>
</dbReference>
<evidence type="ECO:0000259" key="7">
    <source>
        <dbReference type="PROSITE" id="PS50071"/>
    </source>
</evidence>
<dbReference type="Gene3D" id="1.10.10.60">
    <property type="entry name" value="Homeodomain-like"/>
    <property type="match status" value="1"/>
</dbReference>
<dbReference type="InterPro" id="IPR009057">
    <property type="entry name" value="Homeodomain-like_sf"/>
</dbReference>
<feature type="compositionally biased region" description="Pro residues" evidence="6">
    <location>
        <begin position="83"/>
        <end position="92"/>
    </location>
</feature>
<dbReference type="AlphaFoldDB" id="A0A091D0A4"/>
<dbReference type="CDD" id="cd00086">
    <property type="entry name" value="homeodomain"/>
    <property type="match status" value="1"/>
</dbReference>
<dbReference type="SMART" id="SM00389">
    <property type="entry name" value="HOX"/>
    <property type="match status" value="1"/>
</dbReference>
<dbReference type="GO" id="GO:0005634">
    <property type="term" value="C:nucleus"/>
    <property type="evidence" value="ECO:0007669"/>
    <property type="project" value="UniProtKB-SubCell"/>
</dbReference>
<dbReference type="InterPro" id="IPR014717">
    <property type="entry name" value="Transl_elong_EF1B/ribsomal_bS6"/>
</dbReference>
<dbReference type="GO" id="GO:0000978">
    <property type="term" value="F:RNA polymerase II cis-regulatory region sequence-specific DNA binding"/>
    <property type="evidence" value="ECO:0007669"/>
    <property type="project" value="TreeGrafter"/>
</dbReference>
<comment type="subcellular location">
    <subcellularLocation>
        <location evidence="4 5">Nucleus</location>
    </subcellularLocation>
</comment>
<protein>
    <submittedName>
        <fullName evidence="8">Retinal homeobox protein Rx</fullName>
    </submittedName>
</protein>
<feature type="region of interest" description="Disordered" evidence="6">
    <location>
        <begin position="46"/>
        <end position="144"/>
    </location>
</feature>
<evidence type="ECO:0000256" key="4">
    <source>
        <dbReference type="PROSITE-ProRule" id="PRU00108"/>
    </source>
</evidence>